<dbReference type="Proteomes" id="UP000663829">
    <property type="component" value="Unassembled WGS sequence"/>
</dbReference>
<dbReference type="EMBL" id="CAJNOQ010015555">
    <property type="protein sequence ID" value="CAF1363737.1"/>
    <property type="molecule type" value="Genomic_DNA"/>
</dbReference>
<dbReference type="AlphaFoldDB" id="A0A815IBN9"/>
<evidence type="ECO:0000256" key="1">
    <source>
        <dbReference type="SAM" id="MobiDB-lite"/>
    </source>
</evidence>
<feature type="compositionally biased region" description="Polar residues" evidence="1">
    <location>
        <begin position="45"/>
        <end position="54"/>
    </location>
</feature>
<evidence type="ECO:0000313" key="4">
    <source>
        <dbReference type="EMBL" id="CAF1363737.1"/>
    </source>
</evidence>
<feature type="region of interest" description="Disordered" evidence="1">
    <location>
        <begin position="34"/>
        <end position="54"/>
    </location>
</feature>
<comment type="caution">
    <text evidence="4">The sequence shown here is derived from an EMBL/GenBank/DDBJ whole genome shotgun (WGS) entry which is preliminary data.</text>
</comment>
<evidence type="ECO:0000313" key="5">
    <source>
        <dbReference type="EMBL" id="CAF3690145.1"/>
    </source>
</evidence>
<dbReference type="GO" id="GO:0071044">
    <property type="term" value="P:histone mRNA catabolic process"/>
    <property type="evidence" value="ECO:0007669"/>
    <property type="project" value="TreeGrafter"/>
</dbReference>
<feature type="domain" description="3'-5' exonuclease" evidence="2">
    <location>
        <begin position="74"/>
        <end position="236"/>
    </location>
</feature>
<dbReference type="InterPro" id="IPR012337">
    <property type="entry name" value="RNaseH-like_sf"/>
</dbReference>
<dbReference type="InterPro" id="IPR002562">
    <property type="entry name" value="3'-5'_exonuclease_dom"/>
</dbReference>
<evidence type="ECO:0000313" key="3">
    <source>
        <dbReference type="EMBL" id="CAF0911064.1"/>
    </source>
</evidence>
<dbReference type="InterPro" id="IPR036397">
    <property type="entry name" value="RNaseH_sf"/>
</dbReference>
<dbReference type="GO" id="GO:0071051">
    <property type="term" value="P:poly(A)-dependent snoRNA 3'-end processing"/>
    <property type="evidence" value="ECO:0007669"/>
    <property type="project" value="TreeGrafter"/>
</dbReference>
<dbReference type="Proteomes" id="UP000677228">
    <property type="component" value="Unassembled WGS sequence"/>
</dbReference>
<dbReference type="GO" id="GO:0071040">
    <property type="term" value="P:nuclear polyadenylation-dependent antisense transcript catabolic process"/>
    <property type="evidence" value="ECO:0007669"/>
    <property type="project" value="TreeGrafter"/>
</dbReference>
<evidence type="ECO:0000259" key="2">
    <source>
        <dbReference type="SMART" id="SM00474"/>
    </source>
</evidence>
<dbReference type="GO" id="GO:0071039">
    <property type="term" value="P:nuclear polyadenylation-dependent CUT catabolic process"/>
    <property type="evidence" value="ECO:0007669"/>
    <property type="project" value="TreeGrafter"/>
</dbReference>
<dbReference type="GO" id="GO:0000467">
    <property type="term" value="P:exonucleolytic trimming to generate mature 3'-end of 5.8S rRNA from tricistronic rRNA transcript (SSU-rRNA, 5.8S rRNA, LSU-rRNA)"/>
    <property type="evidence" value="ECO:0007669"/>
    <property type="project" value="InterPro"/>
</dbReference>
<evidence type="ECO:0000313" key="6">
    <source>
        <dbReference type="EMBL" id="CAF4244281.1"/>
    </source>
</evidence>
<dbReference type="SUPFAM" id="SSF53098">
    <property type="entry name" value="Ribonuclease H-like"/>
    <property type="match status" value="1"/>
</dbReference>
<dbReference type="Gene3D" id="3.30.420.10">
    <property type="entry name" value="Ribonuclease H-like superfamily/Ribonuclease H"/>
    <property type="match status" value="1"/>
</dbReference>
<dbReference type="InterPro" id="IPR045092">
    <property type="entry name" value="Rrp6-like"/>
</dbReference>
<accession>A0A815IBN9</accession>
<dbReference type="GO" id="GO:0000175">
    <property type="term" value="F:3'-5'-RNA exonuclease activity"/>
    <property type="evidence" value="ECO:0007669"/>
    <property type="project" value="InterPro"/>
</dbReference>
<dbReference type="EMBL" id="CAJOBC010071578">
    <property type="protein sequence ID" value="CAF4244281.1"/>
    <property type="molecule type" value="Genomic_DNA"/>
</dbReference>
<dbReference type="EMBL" id="CAJNOK010003697">
    <property type="protein sequence ID" value="CAF0911064.1"/>
    <property type="molecule type" value="Genomic_DNA"/>
</dbReference>
<gene>
    <name evidence="4" type="ORF">GPM918_LOCUS31508</name>
    <name evidence="3" type="ORF">OVA965_LOCUS10124</name>
    <name evidence="6" type="ORF">SRO942_LOCUS32155</name>
    <name evidence="5" type="ORF">TMI583_LOCUS10120</name>
</gene>
<dbReference type="OrthoDB" id="2250022at2759"/>
<dbReference type="GO" id="GO:0003727">
    <property type="term" value="F:single-stranded RNA binding"/>
    <property type="evidence" value="ECO:0007669"/>
    <property type="project" value="TreeGrafter"/>
</dbReference>
<sequence>MNLSSVKRLPEGAIVAGAENEYTDFDSDDDYNHYTRNKKKRKQSRTASNKNQNLIKIQPCQRIQKAEPHIENDYKYVDTSSRLKQMMGDIENQSEISVDSERHTYRSYKGYTCLMQISTRTTDYIVDPLGLRSELHALNNVFKNAKVVKVFHDAASDVEWLQKDFGLYVVNIFDTFQASRELNLPSHSLAYLLKHYCGVDANKEYQTADWRRRKLEEKFCQIASKKYEPKEFDPNDYDRLLKGIRDSYSDSERSILKSLYAWRERV</sequence>
<dbReference type="GO" id="GO:0071036">
    <property type="term" value="P:nuclear polyadenylation-dependent snoRNA catabolic process"/>
    <property type="evidence" value="ECO:0007669"/>
    <property type="project" value="TreeGrafter"/>
</dbReference>
<dbReference type="GO" id="GO:0071037">
    <property type="term" value="P:nuclear polyadenylation-dependent snRNA catabolic process"/>
    <property type="evidence" value="ECO:0007669"/>
    <property type="project" value="TreeGrafter"/>
</dbReference>
<proteinExistence type="predicted"/>
<dbReference type="EMBL" id="CAJOBA010003698">
    <property type="protein sequence ID" value="CAF3690145.1"/>
    <property type="molecule type" value="Genomic_DNA"/>
</dbReference>
<dbReference type="SMART" id="SM00474">
    <property type="entry name" value="35EXOc"/>
    <property type="match status" value="1"/>
</dbReference>
<dbReference type="GO" id="GO:0000176">
    <property type="term" value="C:nuclear exosome (RNase complex)"/>
    <property type="evidence" value="ECO:0007669"/>
    <property type="project" value="TreeGrafter"/>
</dbReference>
<organism evidence="4 7">
    <name type="scientific">Didymodactylos carnosus</name>
    <dbReference type="NCBI Taxonomy" id="1234261"/>
    <lineage>
        <taxon>Eukaryota</taxon>
        <taxon>Metazoa</taxon>
        <taxon>Spiralia</taxon>
        <taxon>Gnathifera</taxon>
        <taxon>Rotifera</taxon>
        <taxon>Eurotatoria</taxon>
        <taxon>Bdelloidea</taxon>
        <taxon>Philodinida</taxon>
        <taxon>Philodinidae</taxon>
        <taxon>Didymodactylos</taxon>
    </lineage>
</organism>
<dbReference type="PANTHER" id="PTHR12124:SF47">
    <property type="entry name" value="EXOSOME COMPONENT 10"/>
    <property type="match status" value="1"/>
</dbReference>
<dbReference type="Pfam" id="PF01612">
    <property type="entry name" value="DNA_pol_A_exo1"/>
    <property type="match status" value="1"/>
</dbReference>
<feature type="compositionally biased region" description="Basic residues" evidence="1">
    <location>
        <begin position="35"/>
        <end position="44"/>
    </location>
</feature>
<name>A0A815IBN9_9BILA</name>
<reference evidence="4" key="1">
    <citation type="submission" date="2021-02" db="EMBL/GenBank/DDBJ databases">
        <authorList>
            <person name="Nowell W R."/>
        </authorList>
    </citation>
    <scope>NUCLEOTIDE SEQUENCE</scope>
</reference>
<dbReference type="Proteomes" id="UP000681722">
    <property type="component" value="Unassembled WGS sequence"/>
</dbReference>
<protein>
    <recommendedName>
        <fullName evidence="2">3'-5' exonuclease domain-containing protein</fullName>
    </recommendedName>
</protein>
<dbReference type="GO" id="GO:0071035">
    <property type="term" value="P:nuclear polyadenylation-dependent rRNA catabolic process"/>
    <property type="evidence" value="ECO:0007669"/>
    <property type="project" value="TreeGrafter"/>
</dbReference>
<dbReference type="GO" id="GO:0005730">
    <property type="term" value="C:nucleolus"/>
    <property type="evidence" value="ECO:0007669"/>
    <property type="project" value="TreeGrafter"/>
</dbReference>
<evidence type="ECO:0000313" key="7">
    <source>
        <dbReference type="Proteomes" id="UP000663829"/>
    </source>
</evidence>
<dbReference type="Proteomes" id="UP000682733">
    <property type="component" value="Unassembled WGS sequence"/>
</dbReference>
<dbReference type="GO" id="GO:0071038">
    <property type="term" value="P:TRAMP-dependent tRNA surveillance pathway"/>
    <property type="evidence" value="ECO:0007669"/>
    <property type="project" value="TreeGrafter"/>
</dbReference>
<keyword evidence="7" id="KW-1185">Reference proteome</keyword>
<dbReference type="PANTHER" id="PTHR12124">
    <property type="entry name" value="POLYMYOSITIS/SCLERODERMA AUTOANTIGEN-RELATED"/>
    <property type="match status" value="1"/>
</dbReference>